<dbReference type="AlphaFoldDB" id="A0A372JT74"/>
<keyword evidence="2" id="KW-1185">Reference proteome</keyword>
<dbReference type="EMBL" id="QURH01000039">
    <property type="protein sequence ID" value="RFU43222.1"/>
    <property type="molecule type" value="Genomic_DNA"/>
</dbReference>
<dbReference type="Proteomes" id="UP000261811">
    <property type="component" value="Unassembled WGS sequence"/>
</dbReference>
<evidence type="ECO:0000313" key="1">
    <source>
        <dbReference type="EMBL" id="RFU43222.1"/>
    </source>
</evidence>
<proteinExistence type="predicted"/>
<sequence>MRLAITPVIFPDTTLLVASYEVALNFHGRFCAVTFMKVPAALEHHPLGLAGELNEIESSDTRSVGARPEPDLAVADATALVQVAAAPLAVSFAVMLPLFTADTGPPGRKVHVASAAAAVTAMTAAAARETEVRALLPDFRITASEMMTLPRS</sequence>
<evidence type="ECO:0000313" key="2">
    <source>
        <dbReference type="Proteomes" id="UP000261811"/>
    </source>
</evidence>
<organism evidence="1 2">
    <name type="scientific">Actinomadura logoneensis</name>
    <dbReference type="NCBI Taxonomy" id="2293572"/>
    <lineage>
        <taxon>Bacteria</taxon>
        <taxon>Bacillati</taxon>
        <taxon>Actinomycetota</taxon>
        <taxon>Actinomycetes</taxon>
        <taxon>Streptosporangiales</taxon>
        <taxon>Thermomonosporaceae</taxon>
        <taxon>Actinomadura</taxon>
    </lineage>
</organism>
<protein>
    <submittedName>
        <fullName evidence="1">Uncharacterized protein</fullName>
    </submittedName>
</protein>
<name>A0A372JT74_9ACTN</name>
<accession>A0A372JT74</accession>
<reference evidence="1 2" key="1">
    <citation type="submission" date="2018-08" db="EMBL/GenBank/DDBJ databases">
        <title>Actinomadura jelena sp. nov., a novel Actinomycete isolated from soil in Chad.</title>
        <authorList>
            <person name="Shi L."/>
        </authorList>
    </citation>
    <scope>NUCLEOTIDE SEQUENCE [LARGE SCALE GENOMIC DNA]</scope>
    <source>
        <strain evidence="1 2">NEAU-G17</strain>
    </source>
</reference>
<comment type="caution">
    <text evidence="1">The sequence shown here is derived from an EMBL/GenBank/DDBJ whole genome shotgun (WGS) entry which is preliminary data.</text>
</comment>
<gene>
    <name evidence="1" type="ORF">DZF91_02345</name>
</gene>